<dbReference type="AlphaFoldDB" id="W1PZR0"/>
<dbReference type="Gramene" id="ERN13576">
    <property type="protein sequence ID" value="ERN13576"/>
    <property type="gene ID" value="AMTR_s00049p00016550"/>
</dbReference>
<dbReference type="HOGENOM" id="CLU_463339_0_0_1"/>
<dbReference type="EMBL" id="KI392567">
    <property type="protein sequence ID" value="ERN13576.1"/>
    <property type="molecule type" value="Genomic_DNA"/>
</dbReference>
<name>W1PZR0_AMBTC</name>
<dbReference type="PANTHER" id="PTHR34194:SF2">
    <property type="entry name" value="F14J8.16 PROTEIN"/>
    <property type="match status" value="1"/>
</dbReference>
<sequence length="589" mass="68240">MKRRLPPRSCRGFTDPYCDLEDLNDIGAKVHNAHYCNDLIKNELKSDKDLPLAHGETAKFCRPLDSPLRRDEDGFCAQMPFGTKPRWIADNIQGNEDFVSLQRGTLWDDCKNPYVDRDASDEGLQHCHTGHSILGVSWALAVKENSLEIHRLVQKFQGFHLYDETSDKSHFREVNGSSWIRTPDFSNIPKASGELVDDDYKIFLDNIREHDHLYFLELKTQEVSRSIIVVYENQNFLPMDVKIGEQPIISRSTIDNKHTERTISDKRHFIPSTRWKRRRVDQKTSEIDDKSCLSGFNLRKRPGLVDNDSKAPLGKIKDRRVKQLVGKKNMVFDDDYQSYLDKNWETSTLETISWPLEKSKTDDSIVDNEYKLFLDNVFVSGSSCYLKLKNGRGRKPTVVMYGEVIESRQNTVKENLIKLNVKMEKRDPIVETKQPCKRTMLWHDKKYMSPMRKANDIYAQLQETKKKRIPKVKNKTALVPLDLPQRRPLKLFHENNMTAPSGPSVGTSFPLLVSKADEDITKDPYDSPSFKGKLMVVLSGHFNMAELKQLLYEVSIRRPIERQRNVRNGSKTYKTEQMGLSYLDHYNGF</sequence>
<reference evidence="2" key="1">
    <citation type="journal article" date="2013" name="Science">
        <title>The Amborella genome and the evolution of flowering plants.</title>
        <authorList>
            <consortium name="Amborella Genome Project"/>
        </authorList>
    </citation>
    <scope>NUCLEOTIDE SEQUENCE [LARGE SCALE GENOMIC DNA]</scope>
</reference>
<proteinExistence type="predicted"/>
<keyword evidence="2" id="KW-1185">Reference proteome</keyword>
<organism evidence="1 2">
    <name type="scientific">Amborella trichopoda</name>
    <dbReference type="NCBI Taxonomy" id="13333"/>
    <lineage>
        <taxon>Eukaryota</taxon>
        <taxon>Viridiplantae</taxon>
        <taxon>Streptophyta</taxon>
        <taxon>Embryophyta</taxon>
        <taxon>Tracheophyta</taxon>
        <taxon>Spermatophyta</taxon>
        <taxon>Magnoliopsida</taxon>
        <taxon>Amborellales</taxon>
        <taxon>Amborellaceae</taxon>
        <taxon>Amborella</taxon>
    </lineage>
</organism>
<accession>W1PZR0</accession>
<evidence type="ECO:0000313" key="1">
    <source>
        <dbReference type="EMBL" id="ERN13576.1"/>
    </source>
</evidence>
<dbReference type="Proteomes" id="UP000017836">
    <property type="component" value="Unassembled WGS sequence"/>
</dbReference>
<gene>
    <name evidence="1" type="ORF">AMTR_s00049p00016550</name>
</gene>
<dbReference type="PANTHER" id="PTHR34194">
    <property type="entry name" value="F14J8.16 PROTEIN"/>
    <property type="match status" value="1"/>
</dbReference>
<evidence type="ECO:0000313" key="2">
    <source>
        <dbReference type="Proteomes" id="UP000017836"/>
    </source>
</evidence>
<protein>
    <submittedName>
        <fullName evidence="1">Uncharacterized protein</fullName>
    </submittedName>
</protein>